<sequence>MQIIKQSAQKRKKSGKSIAQLGQQSNQSVAPLVVLSDFEKNLLEFSKDTNLTTAQLRGEDDIPTLPMPPKWKYEYGKELMWPRLVKYLLTKMYKLHQWYMEATTYGLIVMEVRVGDQDYFRGDDIIMVEMEELYMLFNQDALDKSLISCWVLMEIQTSCKMGYHDIGFMNPSIIFQDNLRDKPEEIMKNIFKFLEKNYYKNYILLPWNFE</sequence>
<dbReference type="InterPro" id="IPR038765">
    <property type="entry name" value="Papain-like_cys_pep_sf"/>
</dbReference>
<dbReference type="SUPFAM" id="SSF54001">
    <property type="entry name" value="Cysteine proteinases"/>
    <property type="match status" value="1"/>
</dbReference>
<dbReference type="OMA" id="DILWINF"/>
<evidence type="ECO:0000313" key="2">
    <source>
        <dbReference type="Proteomes" id="UP000298652"/>
    </source>
</evidence>
<dbReference type="EMBL" id="CM016553">
    <property type="protein sequence ID" value="TKW33683.1"/>
    <property type="molecule type" value="Genomic_DNA"/>
</dbReference>
<dbReference type="Proteomes" id="UP000298652">
    <property type="component" value="Chromosome 2"/>
</dbReference>
<dbReference type="AlphaFoldDB" id="A0A4U6VXS5"/>
<protein>
    <submittedName>
        <fullName evidence="1">Uncharacterized protein</fullName>
    </submittedName>
</protein>
<reference evidence="1" key="1">
    <citation type="submission" date="2019-03" db="EMBL/GenBank/DDBJ databases">
        <title>WGS assembly of Setaria viridis.</title>
        <authorList>
            <person name="Huang P."/>
            <person name="Jenkins J."/>
            <person name="Grimwood J."/>
            <person name="Barry K."/>
            <person name="Healey A."/>
            <person name="Mamidi S."/>
            <person name="Sreedasyam A."/>
            <person name="Shu S."/>
            <person name="Feldman M."/>
            <person name="Wu J."/>
            <person name="Yu Y."/>
            <person name="Chen C."/>
            <person name="Johnson J."/>
            <person name="Rokhsar D."/>
            <person name="Baxter I."/>
            <person name="Schmutz J."/>
            <person name="Brutnell T."/>
            <person name="Kellogg E."/>
        </authorList>
    </citation>
    <scope>NUCLEOTIDE SEQUENCE [LARGE SCALE GENOMIC DNA]</scope>
</reference>
<organism evidence="1 2">
    <name type="scientific">Setaria viridis</name>
    <name type="common">Green bristlegrass</name>
    <name type="synonym">Setaria italica subsp. viridis</name>
    <dbReference type="NCBI Taxonomy" id="4556"/>
    <lineage>
        <taxon>Eukaryota</taxon>
        <taxon>Viridiplantae</taxon>
        <taxon>Streptophyta</taxon>
        <taxon>Embryophyta</taxon>
        <taxon>Tracheophyta</taxon>
        <taxon>Spermatophyta</taxon>
        <taxon>Magnoliopsida</taxon>
        <taxon>Liliopsida</taxon>
        <taxon>Poales</taxon>
        <taxon>Poaceae</taxon>
        <taxon>PACMAD clade</taxon>
        <taxon>Panicoideae</taxon>
        <taxon>Panicodae</taxon>
        <taxon>Paniceae</taxon>
        <taxon>Cenchrinae</taxon>
        <taxon>Setaria</taxon>
    </lineage>
</organism>
<keyword evidence="2" id="KW-1185">Reference proteome</keyword>
<dbReference type="Gramene" id="TKW33683">
    <property type="protein sequence ID" value="TKW33683"/>
    <property type="gene ID" value="SEVIR_2G255500v2"/>
</dbReference>
<proteinExistence type="predicted"/>
<gene>
    <name evidence="1" type="ORF">SEVIR_2G255500v2</name>
</gene>
<name>A0A4U6VXS5_SETVI</name>
<accession>A0A4U6VXS5</accession>
<evidence type="ECO:0000313" key="1">
    <source>
        <dbReference type="EMBL" id="TKW33683.1"/>
    </source>
</evidence>